<accession>A0A6J6H894</accession>
<gene>
    <name evidence="1" type="ORF">UFOPK1894_00217</name>
</gene>
<organism evidence="1">
    <name type="scientific">freshwater metagenome</name>
    <dbReference type="NCBI Taxonomy" id="449393"/>
    <lineage>
        <taxon>unclassified sequences</taxon>
        <taxon>metagenomes</taxon>
        <taxon>ecological metagenomes</taxon>
    </lineage>
</organism>
<evidence type="ECO:0000313" key="1">
    <source>
        <dbReference type="EMBL" id="CAB4609751.1"/>
    </source>
</evidence>
<dbReference type="EMBL" id="CAEZVA010000008">
    <property type="protein sequence ID" value="CAB4609751.1"/>
    <property type="molecule type" value="Genomic_DNA"/>
</dbReference>
<reference evidence="1" key="1">
    <citation type="submission" date="2020-05" db="EMBL/GenBank/DDBJ databases">
        <authorList>
            <person name="Chiriac C."/>
            <person name="Salcher M."/>
            <person name="Ghai R."/>
            <person name="Kavagutti S V."/>
        </authorList>
    </citation>
    <scope>NUCLEOTIDE SEQUENCE</scope>
</reference>
<sequence length="30" mass="3201">MPYLRASAGSLIITSLSSTNIFPESAFTKP</sequence>
<protein>
    <submittedName>
        <fullName evidence="1">Unannotated protein</fullName>
    </submittedName>
</protein>
<proteinExistence type="predicted"/>
<name>A0A6J6H894_9ZZZZ</name>
<dbReference type="AlphaFoldDB" id="A0A6J6H894"/>